<evidence type="ECO:0000313" key="3">
    <source>
        <dbReference type="Proteomes" id="UP000030101"/>
    </source>
</evidence>
<sequence length="155" mass="17367">MKRIIIAITGLLLVGGLTSCKPKQSAYREAWEKAKQREMAQAGNQGAMDDIKPIARTTEHTAVVRERIVPAQGEDATGLRAFSVVIGSFQNVTNAKSLKERMTAEGYNVFLAQNEMGMYRVIVASYDTKEEAVATRESIKRRYSQFNDAWILHKQ</sequence>
<feature type="domain" description="SPOR" evidence="1">
    <location>
        <begin position="76"/>
        <end position="153"/>
    </location>
</feature>
<name>A0ABR4XN24_9PORP</name>
<evidence type="ECO:0000259" key="1">
    <source>
        <dbReference type="PROSITE" id="PS51724"/>
    </source>
</evidence>
<evidence type="ECO:0000313" key="2">
    <source>
        <dbReference type="EMBL" id="KGN92537.1"/>
    </source>
</evidence>
<dbReference type="PROSITE" id="PS51724">
    <property type="entry name" value="SPOR"/>
    <property type="match status" value="1"/>
</dbReference>
<protein>
    <submittedName>
        <fullName evidence="2">Cell division protein</fullName>
    </submittedName>
</protein>
<dbReference type="Proteomes" id="UP000030101">
    <property type="component" value="Unassembled WGS sequence"/>
</dbReference>
<comment type="caution">
    <text evidence="2">The sequence shown here is derived from an EMBL/GenBank/DDBJ whole genome shotgun (WGS) entry which is preliminary data.</text>
</comment>
<keyword evidence="2" id="KW-0132">Cell division</keyword>
<dbReference type="PROSITE" id="PS51257">
    <property type="entry name" value="PROKAR_LIPOPROTEIN"/>
    <property type="match status" value="1"/>
</dbReference>
<dbReference type="Gene3D" id="3.30.70.1070">
    <property type="entry name" value="Sporulation related repeat"/>
    <property type="match status" value="1"/>
</dbReference>
<dbReference type="RefSeq" id="WP_036790256.1">
    <property type="nucleotide sequence ID" value="NZ_JQZV01000009.1"/>
</dbReference>
<dbReference type="EMBL" id="JQZV01000009">
    <property type="protein sequence ID" value="KGN92537.1"/>
    <property type="molecule type" value="Genomic_DNA"/>
</dbReference>
<reference evidence="2 3" key="1">
    <citation type="submission" date="2014-08" db="EMBL/GenBank/DDBJ databases">
        <title>Porphyromonas canoris strain:OH2762 Genome sequencing.</title>
        <authorList>
            <person name="Wallis C."/>
            <person name="Deusch O."/>
            <person name="O'Flynn C."/>
            <person name="Davis I."/>
            <person name="Jospin G."/>
            <person name="Darling A.E."/>
            <person name="Coil D.A."/>
            <person name="Alexiev A."/>
            <person name="Horsfall A."/>
            <person name="Kirkwood N."/>
            <person name="Harris S."/>
            <person name="Eisen J.A."/>
        </authorList>
    </citation>
    <scope>NUCLEOTIDE SEQUENCE [LARGE SCALE GENOMIC DNA]</scope>
    <source>
        <strain evidence="3">COT-108 OH2762</strain>
    </source>
</reference>
<keyword evidence="3" id="KW-1185">Reference proteome</keyword>
<dbReference type="SUPFAM" id="SSF110997">
    <property type="entry name" value="Sporulation related repeat"/>
    <property type="match status" value="1"/>
</dbReference>
<gene>
    <name evidence="2" type="ORF">HQ43_04615</name>
</gene>
<dbReference type="Pfam" id="PF05036">
    <property type="entry name" value="SPOR"/>
    <property type="match status" value="1"/>
</dbReference>
<proteinExistence type="predicted"/>
<organism evidence="2 3">
    <name type="scientific">Porphyromonas canoris</name>
    <dbReference type="NCBI Taxonomy" id="36875"/>
    <lineage>
        <taxon>Bacteria</taxon>
        <taxon>Pseudomonadati</taxon>
        <taxon>Bacteroidota</taxon>
        <taxon>Bacteroidia</taxon>
        <taxon>Bacteroidales</taxon>
        <taxon>Porphyromonadaceae</taxon>
        <taxon>Porphyromonas</taxon>
    </lineage>
</organism>
<dbReference type="InterPro" id="IPR007730">
    <property type="entry name" value="SPOR-like_dom"/>
</dbReference>
<keyword evidence="2" id="KW-0131">Cell cycle</keyword>
<dbReference type="GO" id="GO:0051301">
    <property type="term" value="P:cell division"/>
    <property type="evidence" value="ECO:0007669"/>
    <property type="project" value="UniProtKB-KW"/>
</dbReference>
<dbReference type="InterPro" id="IPR036680">
    <property type="entry name" value="SPOR-like_sf"/>
</dbReference>
<accession>A0ABR4XN24</accession>